<proteinExistence type="predicted"/>
<gene>
    <name evidence="2" type="ORF">PG997_011338</name>
</gene>
<comment type="caution">
    <text evidence="2">The sequence shown here is derived from an EMBL/GenBank/DDBJ whole genome shotgun (WGS) entry which is preliminary data.</text>
</comment>
<dbReference type="EMBL" id="JAQQWN010000008">
    <property type="protein sequence ID" value="KAK8071135.1"/>
    <property type="molecule type" value="Genomic_DNA"/>
</dbReference>
<reference evidence="2 3" key="1">
    <citation type="submission" date="2023-01" db="EMBL/GenBank/DDBJ databases">
        <title>Analysis of 21 Apiospora genomes using comparative genomics revels a genus with tremendous synthesis potential of carbohydrate active enzymes and secondary metabolites.</title>
        <authorList>
            <person name="Sorensen T."/>
        </authorList>
    </citation>
    <scope>NUCLEOTIDE SEQUENCE [LARGE SCALE GENOMIC DNA]</scope>
    <source>
        <strain evidence="2 3">CBS 114990</strain>
    </source>
</reference>
<evidence type="ECO:0000313" key="2">
    <source>
        <dbReference type="EMBL" id="KAK8071135.1"/>
    </source>
</evidence>
<dbReference type="GeneID" id="92048713"/>
<sequence>MLGPLATGSDFTWLRGGDAAGGTALRLTGLLDRGAGGCCCWGTGPFAALRADLELDVLGGCCGEGAFAADCFGMGALDLGLTGLLVCAAFTELPAVGCGDFGSGRLSGFWDTFSVGGFAMGAAGFGLSGCFNCAAACGVFAELSSVGGAGSGLVCDCGCGCGDVSLALAACSSGSEELYDLDLRVFPMRRTYPKGRLIFLLSLGGGRGGANSHGSIDGLRGLRDLRVLGRLGGLAGSGDSDKCPDSEEYVYPESEDSSSSEYSDSDGDVNTGEDRLVLGVLGGLCGRGVRGILLVLTGLFALCGFGRFEDFILILLLSRDLCFRRCLVDEDSPVNLCARDANGLSNSDVFLPFGVLVFEGAPGVVADCSADTEFELVSDTVC</sequence>
<protein>
    <submittedName>
        <fullName evidence="2">Uncharacterized protein</fullName>
    </submittedName>
</protein>
<feature type="compositionally biased region" description="Acidic residues" evidence="1">
    <location>
        <begin position="246"/>
        <end position="267"/>
    </location>
</feature>
<dbReference type="Proteomes" id="UP001433268">
    <property type="component" value="Unassembled WGS sequence"/>
</dbReference>
<evidence type="ECO:0000256" key="1">
    <source>
        <dbReference type="SAM" id="MobiDB-lite"/>
    </source>
</evidence>
<accession>A0ABR1VLM9</accession>
<dbReference type="RefSeq" id="XP_066664943.1">
    <property type="nucleotide sequence ID" value="XM_066815653.1"/>
</dbReference>
<feature type="region of interest" description="Disordered" evidence="1">
    <location>
        <begin position="236"/>
        <end position="269"/>
    </location>
</feature>
<keyword evidence="3" id="KW-1185">Reference proteome</keyword>
<name>A0ABR1VLM9_9PEZI</name>
<evidence type="ECO:0000313" key="3">
    <source>
        <dbReference type="Proteomes" id="UP001433268"/>
    </source>
</evidence>
<organism evidence="2 3">
    <name type="scientific">Apiospora hydei</name>
    <dbReference type="NCBI Taxonomy" id="1337664"/>
    <lineage>
        <taxon>Eukaryota</taxon>
        <taxon>Fungi</taxon>
        <taxon>Dikarya</taxon>
        <taxon>Ascomycota</taxon>
        <taxon>Pezizomycotina</taxon>
        <taxon>Sordariomycetes</taxon>
        <taxon>Xylariomycetidae</taxon>
        <taxon>Amphisphaeriales</taxon>
        <taxon>Apiosporaceae</taxon>
        <taxon>Apiospora</taxon>
    </lineage>
</organism>